<dbReference type="AlphaFoldDB" id="A0A319DB04"/>
<dbReference type="SUPFAM" id="SSF52833">
    <property type="entry name" value="Thioredoxin-like"/>
    <property type="match status" value="1"/>
</dbReference>
<dbReference type="InterPro" id="IPR004046">
    <property type="entry name" value="GST_C"/>
</dbReference>
<dbReference type="GO" id="GO:0005737">
    <property type="term" value="C:cytoplasm"/>
    <property type="evidence" value="ECO:0007669"/>
    <property type="project" value="TreeGrafter"/>
</dbReference>
<dbReference type="FunFam" id="1.20.1050.10:FF:000004">
    <property type="entry name" value="Glutathione S-transferase F2"/>
    <property type="match status" value="1"/>
</dbReference>
<dbReference type="Pfam" id="PF00043">
    <property type="entry name" value="GST_C"/>
    <property type="match status" value="1"/>
</dbReference>
<keyword evidence="3 7" id="KW-0808">Transferase</keyword>
<dbReference type="SFLD" id="SFLDG01154">
    <property type="entry name" value="Main.5:_Phi-like"/>
    <property type="match status" value="1"/>
</dbReference>
<dbReference type="EC" id="2.5.1.18" evidence="2"/>
<comment type="similarity">
    <text evidence="1">Belongs to the GST superfamily. Phi family.</text>
</comment>
<dbReference type="PANTHER" id="PTHR43900">
    <property type="entry name" value="GLUTATHIONE S-TRANSFERASE RHO"/>
    <property type="match status" value="1"/>
</dbReference>
<evidence type="ECO:0000256" key="3">
    <source>
        <dbReference type="ARBA" id="ARBA00022679"/>
    </source>
</evidence>
<dbReference type="PROSITE" id="PS50404">
    <property type="entry name" value="GST_NTER"/>
    <property type="match status" value="1"/>
</dbReference>
<dbReference type="EMBL" id="KZ825869">
    <property type="protein sequence ID" value="PYH94529.1"/>
    <property type="molecule type" value="Genomic_DNA"/>
</dbReference>
<evidence type="ECO:0000313" key="8">
    <source>
        <dbReference type="Proteomes" id="UP000247810"/>
    </source>
</evidence>
<organism evidence="7 8">
    <name type="scientific">Aspergillus ellipticus CBS 707.79</name>
    <dbReference type="NCBI Taxonomy" id="1448320"/>
    <lineage>
        <taxon>Eukaryota</taxon>
        <taxon>Fungi</taxon>
        <taxon>Dikarya</taxon>
        <taxon>Ascomycota</taxon>
        <taxon>Pezizomycotina</taxon>
        <taxon>Eurotiomycetes</taxon>
        <taxon>Eurotiomycetidae</taxon>
        <taxon>Eurotiales</taxon>
        <taxon>Aspergillaceae</taxon>
        <taxon>Aspergillus</taxon>
        <taxon>Aspergillus subgen. Circumdati</taxon>
    </lineage>
</organism>
<dbReference type="GO" id="GO:0043295">
    <property type="term" value="F:glutathione binding"/>
    <property type="evidence" value="ECO:0007669"/>
    <property type="project" value="TreeGrafter"/>
</dbReference>
<dbReference type="GO" id="GO:0004364">
    <property type="term" value="F:glutathione transferase activity"/>
    <property type="evidence" value="ECO:0007669"/>
    <property type="project" value="UniProtKB-EC"/>
</dbReference>
<dbReference type="VEuPathDB" id="FungiDB:BO71DRAFT_483689"/>
<dbReference type="SUPFAM" id="SSF47616">
    <property type="entry name" value="GST C-terminal domain-like"/>
    <property type="match status" value="1"/>
</dbReference>
<dbReference type="InterPro" id="IPR036282">
    <property type="entry name" value="Glutathione-S-Trfase_C_sf"/>
</dbReference>
<accession>A0A319DB04</accession>
<evidence type="ECO:0000313" key="7">
    <source>
        <dbReference type="EMBL" id="PYH94529.1"/>
    </source>
</evidence>
<evidence type="ECO:0000259" key="5">
    <source>
        <dbReference type="PROSITE" id="PS50404"/>
    </source>
</evidence>
<dbReference type="Gene3D" id="3.40.30.10">
    <property type="entry name" value="Glutaredoxin"/>
    <property type="match status" value="1"/>
</dbReference>
<feature type="domain" description="GST C-terminal" evidence="6">
    <location>
        <begin position="94"/>
        <end position="215"/>
    </location>
</feature>
<gene>
    <name evidence="7" type="ORF">BO71DRAFT_483689</name>
</gene>
<dbReference type="SFLD" id="SFLDS00019">
    <property type="entry name" value="Glutathione_Transferase_(cytos"/>
    <property type="match status" value="1"/>
</dbReference>
<dbReference type="STRING" id="1448320.A0A319DB04"/>
<comment type="catalytic activity">
    <reaction evidence="4">
        <text>RX + glutathione = an S-substituted glutathione + a halide anion + H(+)</text>
        <dbReference type="Rhea" id="RHEA:16437"/>
        <dbReference type="ChEBI" id="CHEBI:15378"/>
        <dbReference type="ChEBI" id="CHEBI:16042"/>
        <dbReference type="ChEBI" id="CHEBI:17792"/>
        <dbReference type="ChEBI" id="CHEBI:57925"/>
        <dbReference type="ChEBI" id="CHEBI:90779"/>
        <dbReference type="EC" id="2.5.1.18"/>
    </reaction>
</comment>
<dbReference type="PANTHER" id="PTHR43900:SF3">
    <property type="entry name" value="GLUTATHIONE S-TRANSFERASE RHO"/>
    <property type="match status" value="1"/>
</dbReference>
<dbReference type="Proteomes" id="UP000247810">
    <property type="component" value="Unassembled WGS sequence"/>
</dbReference>
<evidence type="ECO:0000256" key="1">
    <source>
        <dbReference type="ARBA" id="ARBA00010128"/>
    </source>
</evidence>
<reference evidence="7 8" key="1">
    <citation type="submission" date="2018-02" db="EMBL/GenBank/DDBJ databases">
        <title>The genomes of Aspergillus section Nigri reveals drivers in fungal speciation.</title>
        <authorList>
            <consortium name="DOE Joint Genome Institute"/>
            <person name="Vesth T.C."/>
            <person name="Nybo J."/>
            <person name="Theobald S."/>
            <person name="Brandl J."/>
            <person name="Frisvad J.C."/>
            <person name="Nielsen K.F."/>
            <person name="Lyhne E.K."/>
            <person name="Kogle M.E."/>
            <person name="Kuo A."/>
            <person name="Riley R."/>
            <person name="Clum A."/>
            <person name="Nolan M."/>
            <person name="Lipzen A."/>
            <person name="Salamov A."/>
            <person name="Henrissat B."/>
            <person name="Wiebenga A."/>
            <person name="De vries R.P."/>
            <person name="Grigoriev I.V."/>
            <person name="Mortensen U.H."/>
            <person name="Andersen M.R."/>
            <person name="Baker S.E."/>
        </authorList>
    </citation>
    <scope>NUCLEOTIDE SEQUENCE [LARGE SCALE GENOMIC DNA]</scope>
    <source>
        <strain evidence="7 8">CBS 707.79</strain>
    </source>
</reference>
<dbReference type="FunFam" id="3.40.30.10:FF:000016">
    <property type="entry name" value="Glutathione S-transferase F2"/>
    <property type="match status" value="1"/>
</dbReference>
<dbReference type="GO" id="GO:0006749">
    <property type="term" value="P:glutathione metabolic process"/>
    <property type="evidence" value="ECO:0007669"/>
    <property type="project" value="TreeGrafter"/>
</dbReference>
<dbReference type="InterPro" id="IPR010987">
    <property type="entry name" value="Glutathione-S-Trfase_C-like"/>
</dbReference>
<dbReference type="InterPro" id="IPR004045">
    <property type="entry name" value="Glutathione_S-Trfase_N"/>
</dbReference>
<dbReference type="Gene3D" id="1.20.1050.10">
    <property type="match status" value="1"/>
</dbReference>
<protein>
    <recommendedName>
        <fullName evidence="2">glutathione transferase</fullName>
        <ecNumber evidence="2">2.5.1.18</ecNumber>
    </recommendedName>
</protein>
<dbReference type="InterPro" id="IPR040079">
    <property type="entry name" value="Glutathione_S-Trfase"/>
</dbReference>
<evidence type="ECO:0000256" key="4">
    <source>
        <dbReference type="ARBA" id="ARBA00047960"/>
    </source>
</evidence>
<keyword evidence="8" id="KW-1185">Reference proteome</keyword>
<dbReference type="Pfam" id="PF02798">
    <property type="entry name" value="GST_N"/>
    <property type="match status" value="1"/>
</dbReference>
<evidence type="ECO:0000259" key="6">
    <source>
        <dbReference type="PROSITE" id="PS50405"/>
    </source>
</evidence>
<dbReference type="PROSITE" id="PS50405">
    <property type="entry name" value="GST_CTER"/>
    <property type="match status" value="1"/>
</dbReference>
<dbReference type="GO" id="GO:0009636">
    <property type="term" value="P:response to toxic substance"/>
    <property type="evidence" value="ECO:0007669"/>
    <property type="project" value="UniProtKB-ARBA"/>
</dbReference>
<sequence>MVLKLYGWIYSTCTARVRTVLAEKGLEFEFVDIDLTKHEQKAEAYLNDLQPFGKVPVLLDTETGIQIYESRAINQYIATKHRGQGTELAPPESDLKAFAYYQQAVSIEQAYFDPPASTIAFEKVFKIRKGLGETDEAAVQALFAQLKATLQGYERVLSKQPYLAGESVTLADLAHLPYGVFIEPFGFADLVAKFPHVQKWWEGLKARESWKKVTA</sequence>
<name>A0A319DB04_9EURO</name>
<dbReference type="OrthoDB" id="249703at2759"/>
<dbReference type="InterPro" id="IPR036249">
    <property type="entry name" value="Thioredoxin-like_sf"/>
</dbReference>
<evidence type="ECO:0000256" key="2">
    <source>
        <dbReference type="ARBA" id="ARBA00012452"/>
    </source>
</evidence>
<dbReference type="SFLD" id="SFLDG00358">
    <property type="entry name" value="Main_(cytGST)"/>
    <property type="match status" value="1"/>
</dbReference>
<proteinExistence type="inferred from homology"/>
<feature type="domain" description="GST N-terminal" evidence="5">
    <location>
        <begin position="1"/>
        <end position="85"/>
    </location>
</feature>